<reference evidence="4" key="2">
    <citation type="submission" date="2025-08" db="UniProtKB">
        <authorList>
            <consortium name="RefSeq"/>
        </authorList>
    </citation>
    <scope>IDENTIFICATION</scope>
    <source>
        <strain evidence="4">S238N-H82</strain>
        <tissue evidence="4">Testes</tissue>
    </source>
</reference>
<evidence type="ECO:0000259" key="2">
    <source>
        <dbReference type="Pfam" id="PF12660"/>
    </source>
</evidence>
<dbReference type="Proteomes" id="UP000001554">
    <property type="component" value="Chromosome 16"/>
</dbReference>
<dbReference type="KEGG" id="bfo:118403726"/>
<feature type="domain" description="Transcription factor IIIC 90kDa subunit N-terminal" evidence="1">
    <location>
        <begin position="85"/>
        <end position="418"/>
    </location>
</feature>
<dbReference type="InterPro" id="IPR044230">
    <property type="entry name" value="GTF3C4"/>
</dbReference>
<proteinExistence type="predicted"/>
<dbReference type="OMA" id="SIELPWM"/>
<dbReference type="Pfam" id="PF12657">
    <property type="entry name" value="TFIIIC_delta"/>
    <property type="match status" value="1"/>
</dbReference>
<gene>
    <name evidence="4" type="primary">LOC118403726</name>
</gene>
<keyword evidence="3" id="KW-1185">Reference proteome</keyword>
<dbReference type="RefSeq" id="XP_035658413.1">
    <property type="nucleotide sequence ID" value="XM_035802520.1"/>
</dbReference>
<dbReference type="InterPro" id="IPR024764">
    <property type="entry name" value="TFIIIC_Znf"/>
</dbReference>
<dbReference type="PANTHER" id="PTHR15496">
    <property type="entry name" value="GENERAL TRANSCRIPTION FACTOR 3C POLYPEPTIDE 4 FAMILY"/>
    <property type="match status" value="1"/>
</dbReference>
<dbReference type="PANTHER" id="PTHR15496:SF2">
    <property type="entry name" value="GENERAL TRANSCRIPTION FACTOR 3C POLYPEPTIDE 4"/>
    <property type="match status" value="1"/>
</dbReference>
<dbReference type="GO" id="GO:0004402">
    <property type="term" value="F:histone acetyltransferase activity"/>
    <property type="evidence" value="ECO:0007669"/>
    <property type="project" value="InterPro"/>
</dbReference>
<dbReference type="OrthoDB" id="6021743at2759"/>
<reference evidence="3" key="1">
    <citation type="journal article" date="2020" name="Nat. Ecol. Evol.">
        <title>Deeply conserved synteny resolves early events in vertebrate evolution.</title>
        <authorList>
            <person name="Simakov O."/>
            <person name="Marletaz F."/>
            <person name="Yue J.X."/>
            <person name="O'Connell B."/>
            <person name="Jenkins J."/>
            <person name="Brandt A."/>
            <person name="Calef R."/>
            <person name="Tung C.H."/>
            <person name="Huang T.K."/>
            <person name="Schmutz J."/>
            <person name="Satoh N."/>
            <person name="Yu J.K."/>
            <person name="Putnam N.H."/>
            <person name="Green R.E."/>
            <person name="Rokhsar D.S."/>
        </authorList>
    </citation>
    <scope>NUCLEOTIDE SEQUENCE [LARGE SCALE GENOMIC DNA]</scope>
    <source>
        <strain evidence="3">S238N-H82</strain>
    </source>
</reference>
<dbReference type="AlphaFoldDB" id="A0A9J7HFP0"/>
<organism evidence="3 4">
    <name type="scientific">Branchiostoma floridae</name>
    <name type="common">Florida lancelet</name>
    <name type="synonym">Amphioxus</name>
    <dbReference type="NCBI Taxonomy" id="7739"/>
    <lineage>
        <taxon>Eukaryota</taxon>
        <taxon>Metazoa</taxon>
        <taxon>Chordata</taxon>
        <taxon>Cephalochordata</taxon>
        <taxon>Leptocardii</taxon>
        <taxon>Amphioxiformes</taxon>
        <taxon>Branchiostomatidae</taxon>
        <taxon>Branchiostoma</taxon>
    </lineage>
</organism>
<dbReference type="InterPro" id="IPR015943">
    <property type="entry name" value="WD40/YVTN_repeat-like_dom_sf"/>
</dbReference>
<dbReference type="GeneID" id="118403726"/>
<sequence>MSNGMTRIIHVFFPTKRAGSCMSLINVAQSLVCQQLKFKMAAQETTMEGSNGSNVTVANQATGISLHPQVVPLNHETCSVDIIDWSDDNRIAVATKKGVYCLNFLSSADLVDENFRMQRTFLELSTKKAVSGTNLSQEYMHGQVIALENGYRAVRWSPLECGADGRCLLMTLTLDHSLAVHFSQQSQLHWQEILDFSELESSHKETAKSGKRSPKLFATDMQWSETFCKACDTGDGFELDRHVMLAVATNSGQVVLWEFKCPIVDRTSAVGRQLIETTSECITCLAWVQEQNNPPGGIAFGHLDGTISIWPTGVDTGSTTFLTTPTVLWKEKDLLAVTSVKSRPLEKNGSILVASKGPNVMCFEIEKSGDNITLLHTVWTDAIHSMPILGLALSTEHKIYTCCMGSAITVTNIKRNKSGLSLEAFPIDTNSSLLKRGYGVALSRNSVFLGCVSGLTDTLNGVVKLQVNFLQLKSQEEVTAALVSPKVGTLAHNKDLVEYWRQKSSSSRSLPPNLKPILYEEPKIHPHLQFFLLRLSIALEKEKGELGNAGTVKDLEDMLARVTTFLAVRQMQSMFSGQETSIPKAPLMRTIQDWLRKKGHGDPDVPVATSVTEHPAEICRLCQGSIEFDDVRAATCENGHSWERCCLTFAACQVVPYRKCRLCGAAALPKPARGSREVCPELLMSNSCTFCSGDLL</sequence>
<dbReference type="GO" id="GO:0000127">
    <property type="term" value="C:transcription factor TFIIIC complex"/>
    <property type="evidence" value="ECO:0000318"/>
    <property type="project" value="GO_Central"/>
</dbReference>
<evidence type="ECO:0000259" key="1">
    <source>
        <dbReference type="Pfam" id="PF12657"/>
    </source>
</evidence>
<dbReference type="Pfam" id="PF12660">
    <property type="entry name" value="zf-TFIIIC"/>
    <property type="match status" value="1"/>
</dbReference>
<feature type="domain" description="Transcription factor IIIC putative zinc-finger" evidence="2">
    <location>
        <begin position="613"/>
        <end position="694"/>
    </location>
</feature>
<evidence type="ECO:0000313" key="3">
    <source>
        <dbReference type="Proteomes" id="UP000001554"/>
    </source>
</evidence>
<protein>
    <submittedName>
        <fullName evidence="4">General transcription factor 3C polypeptide 4-like</fullName>
    </submittedName>
</protein>
<dbReference type="InterPro" id="IPR036322">
    <property type="entry name" value="WD40_repeat_dom_sf"/>
</dbReference>
<dbReference type="SUPFAM" id="SSF50978">
    <property type="entry name" value="WD40 repeat-like"/>
    <property type="match status" value="1"/>
</dbReference>
<dbReference type="GO" id="GO:0006384">
    <property type="term" value="P:transcription initiation at RNA polymerase III promoter"/>
    <property type="evidence" value="ECO:0007669"/>
    <property type="project" value="InterPro"/>
</dbReference>
<name>A0A9J7HFP0_BRAFL</name>
<accession>A0A9J7HFP0</accession>
<dbReference type="InterPro" id="IPR024761">
    <property type="entry name" value="TFIIIC_delta_N"/>
</dbReference>
<dbReference type="FunFam" id="2.130.10.10:FF:002668">
    <property type="entry name" value="Uncharacterized protein"/>
    <property type="match status" value="1"/>
</dbReference>
<dbReference type="Gene3D" id="2.130.10.10">
    <property type="entry name" value="YVTN repeat-like/Quinoprotein amine dehydrogenase"/>
    <property type="match status" value="1"/>
</dbReference>
<evidence type="ECO:0000313" key="4">
    <source>
        <dbReference type="RefSeq" id="XP_035658413.1"/>
    </source>
</evidence>